<reference evidence="5 6" key="1">
    <citation type="submission" date="2016-10" db="EMBL/GenBank/DDBJ databases">
        <authorList>
            <person name="de Groot N.N."/>
        </authorList>
    </citation>
    <scope>NUCLEOTIDE SEQUENCE [LARGE SCALE GENOMIC DNA]</scope>
    <source>
        <strain evidence="5 6">DSM 28286</strain>
    </source>
</reference>
<dbReference type="GO" id="GO:0009253">
    <property type="term" value="P:peptidoglycan catabolic process"/>
    <property type="evidence" value="ECO:0007669"/>
    <property type="project" value="InterPro"/>
</dbReference>
<keyword evidence="4" id="KW-0812">Transmembrane</keyword>
<dbReference type="STRING" id="1465490.SAMN05444277_11345"/>
<name>A0A1I5YMP0_9BACT</name>
<sequence>MAKGKRSKKKSGNKSFLVASVIVAALSVFIWIQYLIKQKKEAAHFALYPDFGIEVPLGYSIHGIDVSNYQGNIHWPAVAQMQDQDISIKFAFIKATEGLNNVDRKFKRNWQNAKESNITRGAYHFFLATKSGRKQAQNFIKHVQLQPGDLPPVLDIEELYGVRPDSMRSRIRAWLTTVEEAYNVKPVIYTSASFYKNFLGHEFDEYPLWVAHYFVKEQPGVAEGWYFWQHNATGKVNGIKTRVDFNVFSGDTTLFKSLLVQ</sequence>
<dbReference type="PANTHER" id="PTHR34135:SF2">
    <property type="entry name" value="LYSOZYME"/>
    <property type="match status" value="1"/>
</dbReference>
<dbReference type="SUPFAM" id="SSF51445">
    <property type="entry name" value="(Trans)glycosidases"/>
    <property type="match status" value="1"/>
</dbReference>
<dbReference type="Gene3D" id="3.20.20.80">
    <property type="entry name" value="Glycosidases"/>
    <property type="match status" value="1"/>
</dbReference>
<dbReference type="GO" id="GO:0003796">
    <property type="term" value="F:lysozyme activity"/>
    <property type="evidence" value="ECO:0007669"/>
    <property type="project" value="InterPro"/>
</dbReference>
<keyword evidence="2" id="KW-0378">Hydrolase</keyword>
<dbReference type="PROSITE" id="PS51904">
    <property type="entry name" value="GLYCOSYL_HYDROL_F25_2"/>
    <property type="match status" value="1"/>
</dbReference>
<dbReference type="AlphaFoldDB" id="A0A1I5YMP0"/>
<dbReference type="OrthoDB" id="9798192at2"/>
<evidence type="ECO:0000256" key="4">
    <source>
        <dbReference type="SAM" id="Phobius"/>
    </source>
</evidence>
<evidence type="ECO:0000313" key="5">
    <source>
        <dbReference type="EMBL" id="SFQ45511.1"/>
    </source>
</evidence>
<proteinExistence type="inferred from homology"/>
<gene>
    <name evidence="5" type="ORF">SAMN05444277_11345</name>
</gene>
<dbReference type="InterPro" id="IPR002053">
    <property type="entry name" value="Glyco_hydro_25"/>
</dbReference>
<comment type="similarity">
    <text evidence="1">Belongs to the glycosyl hydrolase 25 family.</text>
</comment>
<keyword evidence="3" id="KW-0326">Glycosidase</keyword>
<evidence type="ECO:0000256" key="1">
    <source>
        <dbReference type="ARBA" id="ARBA00010646"/>
    </source>
</evidence>
<organism evidence="5 6">
    <name type="scientific">Parafilimonas terrae</name>
    <dbReference type="NCBI Taxonomy" id="1465490"/>
    <lineage>
        <taxon>Bacteria</taxon>
        <taxon>Pseudomonadati</taxon>
        <taxon>Bacteroidota</taxon>
        <taxon>Chitinophagia</taxon>
        <taxon>Chitinophagales</taxon>
        <taxon>Chitinophagaceae</taxon>
        <taxon>Parafilimonas</taxon>
    </lineage>
</organism>
<protein>
    <submittedName>
        <fullName evidence="5">Lysozyme</fullName>
    </submittedName>
</protein>
<dbReference type="Proteomes" id="UP000199031">
    <property type="component" value="Unassembled WGS sequence"/>
</dbReference>
<evidence type="ECO:0000256" key="2">
    <source>
        <dbReference type="ARBA" id="ARBA00022801"/>
    </source>
</evidence>
<dbReference type="SMART" id="SM00641">
    <property type="entry name" value="Glyco_25"/>
    <property type="match status" value="1"/>
</dbReference>
<dbReference type="GO" id="GO:0016998">
    <property type="term" value="P:cell wall macromolecule catabolic process"/>
    <property type="evidence" value="ECO:0007669"/>
    <property type="project" value="InterPro"/>
</dbReference>
<feature type="transmembrane region" description="Helical" evidence="4">
    <location>
        <begin position="16"/>
        <end position="36"/>
    </location>
</feature>
<accession>A0A1I5YMP0</accession>
<evidence type="ECO:0000313" key="6">
    <source>
        <dbReference type="Proteomes" id="UP000199031"/>
    </source>
</evidence>
<keyword evidence="4" id="KW-0472">Membrane</keyword>
<keyword evidence="4" id="KW-1133">Transmembrane helix</keyword>
<evidence type="ECO:0000256" key="3">
    <source>
        <dbReference type="ARBA" id="ARBA00023295"/>
    </source>
</evidence>
<dbReference type="PANTHER" id="PTHR34135">
    <property type="entry name" value="LYSOZYME"/>
    <property type="match status" value="1"/>
</dbReference>
<dbReference type="InterPro" id="IPR017853">
    <property type="entry name" value="GH"/>
</dbReference>
<dbReference type="EMBL" id="FOXQ01000013">
    <property type="protein sequence ID" value="SFQ45511.1"/>
    <property type="molecule type" value="Genomic_DNA"/>
</dbReference>
<dbReference type="Pfam" id="PF01183">
    <property type="entry name" value="Glyco_hydro_25"/>
    <property type="match status" value="1"/>
</dbReference>
<keyword evidence="6" id="KW-1185">Reference proteome</keyword>
<dbReference type="InterPro" id="IPR018077">
    <property type="entry name" value="Glyco_hydro_fam25_subgr"/>
</dbReference>
<dbReference type="RefSeq" id="WP_090661758.1">
    <property type="nucleotide sequence ID" value="NZ_FOXQ01000013.1"/>
</dbReference>
<dbReference type="GO" id="GO:0016052">
    <property type="term" value="P:carbohydrate catabolic process"/>
    <property type="evidence" value="ECO:0007669"/>
    <property type="project" value="TreeGrafter"/>
</dbReference>